<dbReference type="EMBL" id="AMCI01009523">
    <property type="protein sequence ID" value="EJW89368.1"/>
    <property type="molecule type" value="Genomic_DNA"/>
</dbReference>
<dbReference type="AlphaFoldDB" id="J9F4C8"/>
<reference evidence="1" key="1">
    <citation type="journal article" date="2012" name="PLoS ONE">
        <title>Gene sets for utilization of primary and secondary nutrition supplies in the distal gut of endangered iberian lynx.</title>
        <authorList>
            <person name="Alcaide M."/>
            <person name="Messina E."/>
            <person name="Richter M."/>
            <person name="Bargiela R."/>
            <person name="Peplies J."/>
            <person name="Huws S.A."/>
            <person name="Newbold C.J."/>
            <person name="Golyshin P.N."/>
            <person name="Simon M.A."/>
            <person name="Lopez G."/>
            <person name="Yakimov M.M."/>
            <person name="Ferrer M."/>
        </authorList>
    </citation>
    <scope>NUCLEOTIDE SEQUENCE</scope>
</reference>
<accession>J9F4C8</accession>
<protein>
    <submittedName>
        <fullName evidence="1">Uncharacterized protein</fullName>
    </submittedName>
</protein>
<gene>
    <name evidence="1" type="ORF">EVA_22525</name>
</gene>
<proteinExistence type="predicted"/>
<feature type="non-terminal residue" evidence="1">
    <location>
        <position position="1"/>
    </location>
</feature>
<sequence length="70" mass="8135">NEFFEKFVNNLRVWANPKHANKSFKHISIVYERLAGGYGMGYSEPLTCRFGQVDSCERRIEVKIQLPEVS</sequence>
<comment type="caution">
    <text evidence="1">The sequence shown here is derived from an EMBL/GenBank/DDBJ whole genome shotgun (WGS) entry which is preliminary data.</text>
</comment>
<organism evidence="1">
    <name type="scientific">gut metagenome</name>
    <dbReference type="NCBI Taxonomy" id="749906"/>
    <lineage>
        <taxon>unclassified sequences</taxon>
        <taxon>metagenomes</taxon>
        <taxon>organismal metagenomes</taxon>
    </lineage>
</organism>
<name>J9F4C8_9ZZZZ</name>
<evidence type="ECO:0000313" key="1">
    <source>
        <dbReference type="EMBL" id="EJW89368.1"/>
    </source>
</evidence>